<evidence type="ECO:0000313" key="2">
    <source>
        <dbReference type="EMBL" id="CAD0214378.1"/>
    </source>
</evidence>
<dbReference type="EMBL" id="CAICSX020000001">
    <property type="protein sequence ID" value="CAD0214378.1"/>
    <property type="molecule type" value="Genomic_DNA"/>
</dbReference>
<dbReference type="RefSeq" id="WP_236771662.1">
    <property type="nucleotide sequence ID" value="NZ_CAICSX020000001.1"/>
</dbReference>
<proteinExistence type="predicted"/>
<gene>
    <name evidence="2" type="ORF">AGRHK599_LOCUS2878</name>
</gene>
<feature type="coiled-coil region" evidence="1">
    <location>
        <begin position="320"/>
        <end position="347"/>
    </location>
</feature>
<organism evidence="2 3">
    <name type="scientific">Rhizobium rhizogenes</name>
    <name type="common">Agrobacterium rhizogenes</name>
    <dbReference type="NCBI Taxonomy" id="359"/>
    <lineage>
        <taxon>Bacteria</taxon>
        <taxon>Pseudomonadati</taxon>
        <taxon>Pseudomonadota</taxon>
        <taxon>Alphaproteobacteria</taxon>
        <taxon>Hyphomicrobiales</taxon>
        <taxon>Rhizobiaceae</taxon>
        <taxon>Rhizobium/Agrobacterium group</taxon>
        <taxon>Rhizobium</taxon>
    </lineage>
</organism>
<dbReference type="Proteomes" id="UP000528185">
    <property type="component" value="Unassembled WGS sequence"/>
</dbReference>
<protein>
    <recommendedName>
        <fullName evidence="4">Chromosome segregation protein SMC</fullName>
    </recommendedName>
</protein>
<evidence type="ECO:0000313" key="3">
    <source>
        <dbReference type="Proteomes" id="UP000528185"/>
    </source>
</evidence>
<evidence type="ECO:0000256" key="1">
    <source>
        <dbReference type="SAM" id="Coils"/>
    </source>
</evidence>
<dbReference type="AlphaFoldDB" id="A0AAN2A5J3"/>
<reference evidence="2 3" key="1">
    <citation type="submission" date="2020-06" db="EMBL/GenBank/DDBJ databases">
        <authorList>
            <person name="De Coninck B."/>
            <person name="Ibrahim H."/>
        </authorList>
    </citation>
    <scope>NUCLEOTIDE SEQUENCE [LARGE SCALE GENOMIC DNA]</scope>
    <source>
        <strain evidence="2">Ag_rhizogenes_K599</strain>
    </source>
</reference>
<keyword evidence="1" id="KW-0175">Coiled coil</keyword>
<comment type="caution">
    <text evidence="2">The sequence shown here is derived from an EMBL/GenBank/DDBJ whole genome shotgun (WGS) entry which is preliminary data.</text>
</comment>
<evidence type="ECO:0008006" key="4">
    <source>
        <dbReference type="Google" id="ProtNLM"/>
    </source>
</evidence>
<name>A0AAN2A5J3_RHIRH</name>
<feature type="coiled-coil region" evidence="1">
    <location>
        <begin position="408"/>
        <end position="511"/>
    </location>
</feature>
<sequence>MPQQHEMFAPPKLSLTAPSGLKEPRLWVRRMALWEAPGGPKIREDILLRPGLNIIWSPDGSDDDNTSGARSIGHGAGKSLFCRLLRYCLGEQRFADETQRERIAIAFPNGIVGAEVMLDGVCWAVVRPLGIRRRHVAIAGGNLDEIAAGDGATTSIDPLIEAIEQAIVTPSTASLARLQPGQKAWPIALAWLTRDQECRFDDVLDWRSPASGSDAPIPASGRETGPRREALRAFLMAITEEEQQARRNEETLRGDVANAEREISHIAWDLGRRHARLIDQLGLGEQTLPEMPLLLEVFRKATDDRLAAAAQLPSGNTSELAAARKALQEANGELNQANEERVSLDAQLPAEKQVLTLLSSEIPGLSAAAANAASQVCPICEVPIDRVLAEGCGLSHRLHNEAECRARLETKRQEIGEQQKKIGDLETRSKALQPVIALAKQKVEQAEKRAQAIEDVRDARTSAWQAATRLKEGVERFGELSAERDDLRKRLRGFEDNLVKERERLAAFRDKQGLTFGRITQKFSAIIRRLVNESAKGTVTLSGNGLEIVVDVDGDRRTAAIESLKVLAFDLACLCLSIEGATCLPAFLVHDSPREADLGLSIYDELFRLMREVETMTEAAAFQYIVTTTTRPPDDLRCDPWLRLTLKGAPGSERLVARDL</sequence>
<accession>A0AAN2A5J3</accession>